<dbReference type="OrthoDB" id="3078420at2"/>
<evidence type="ECO:0000256" key="4">
    <source>
        <dbReference type="ARBA" id="ARBA00022825"/>
    </source>
</evidence>
<proteinExistence type="inferred from homology"/>
<dbReference type="InterPro" id="IPR029062">
    <property type="entry name" value="Class_I_gatase-like"/>
</dbReference>
<dbReference type="Pfam" id="PF03575">
    <property type="entry name" value="Peptidase_S51"/>
    <property type="match status" value="1"/>
</dbReference>
<dbReference type="SUPFAM" id="SSF52317">
    <property type="entry name" value="Class I glutamine amidotransferase-like"/>
    <property type="match status" value="1"/>
</dbReference>
<dbReference type="GO" id="GO:0008236">
    <property type="term" value="F:serine-type peptidase activity"/>
    <property type="evidence" value="ECO:0007669"/>
    <property type="project" value="UniProtKB-KW"/>
</dbReference>
<accession>A0A4R0K307</accession>
<evidence type="ECO:0000313" key="6">
    <source>
        <dbReference type="Proteomes" id="UP000291144"/>
    </source>
</evidence>
<comment type="caution">
    <text evidence="5">The sequence shown here is derived from an EMBL/GenBank/DDBJ whole genome shotgun (WGS) entry which is preliminary data.</text>
</comment>
<name>A0A4R0K307_9ACTN</name>
<evidence type="ECO:0008006" key="7">
    <source>
        <dbReference type="Google" id="ProtNLM"/>
    </source>
</evidence>
<dbReference type="InterPro" id="IPR005320">
    <property type="entry name" value="Peptidase_S51"/>
</dbReference>
<comment type="similarity">
    <text evidence="1">Belongs to the peptidase S51 family.</text>
</comment>
<protein>
    <recommendedName>
        <fullName evidence="7">Cyanophycinase</fullName>
    </recommendedName>
</protein>
<dbReference type="GO" id="GO:0006508">
    <property type="term" value="P:proteolysis"/>
    <property type="evidence" value="ECO:0007669"/>
    <property type="project" value="UniProtKB-KW"/>
</dbReference>
<gene>
    <name evidence="5" type="ORF">E0H73_39970</name>
</gene>
<dbReference type="AlphaFoldDB" id="A0A4R0K307"/>
<evidence type="ECO:0000256" key="2">
    <source>
        <dbReference type="ARBA" id="ARBA00022670"/>
    </source>
</evidence>
<sequence length="273" mass="27876">MHDLRLGNSDEPQLIGTILSSVSIFLVGGGPDTTTSLGVFDAFRSELQAHASGRRPRVAVVVFDHEGSAQRYLPAYTEVLVGSAAVEIQSVLVRRGRTVEPDIFVDLDGIVVAGGPTPDYLAGLSSASAGIRAAVGSGVPYVGFSAGAMIAPDAALIGGLRMAGLQVCPSDWSEGLDQVTVRPGLGLLSFTVDVHSAQAGTLGRAVALVEAGEVATTVGIDEDTCLVLAGPASGLDGCSVAGSGSVWIVDYEQDRAVVSRIQATLPNPLPDPA</sequence>
<dbReference type="EMBL" id="SJKB01000021">
    <property type="protein sequence ID" value="TCC52118.1"/>
    <property type="molecule type" value="Genomic_DNA"/>
</dbReference>
<keyword evidence="3" id="KW-0378">Hydrolase</keyword>
<keyword evidence="2" id="KW-0645">Protease</keyword>
<dbReference type="RefSeq" id="WP_131365551.1">
    <property type="nucleotide sequence ID" value="NZ_SJKB01000021.1"/>
</dbReference>
<evidence type="ECO:0000256" key="3">
    <source>
        <dbReference type="ARBA" id="ARBA00022801"/>
    </source>
</evidence>
<organism evidence="5 6">
    <name type="scientific">Kribbella pittospori</name>
    <dbReference type="NCBI Taxonomy" id="722689"/>
    <lineage>
        <taxon>Bacteria</taxon>
        <taxon>Bacillati</taxon>
        <taxon>Actinomycetota</taxon>
        <taxon>Actinomycetes</taxon>
        <taxon>Propionibacteriales</taxon>
        <taxon>Kribbellaceae</taxon>
        <taxon>Kribbella</taxon>
    </lineage>
</organism>
<reference evidence="5 6" key="1">
    <citation type="submission" date="2019-02" db="EMBL/GenBank/DDBJ databases">
        <title>Kribbella capetownensis sp. nov. and Kribbella speibonae sp. nov., isolated from soil.</title>
        <authorList>
            <person name="Curtis S.M."/>
            <person name="Norton I."/>
            <person name="Everest G.J."/>
            <person name="Meyers P.R."/>
        </authorList>
    </citation>
    <scope>NUCLEOTIDE SEQUENCE [LARGE SCALE GENOMIC DNA]</scope>
    <source>
        <strain evidence="5 6">NRRL B-24813</strain>
    </source>
</reference>
<evidence type="ECO:0000313" key="5">
    <source>
        <dbReference type="EMBL" id="TCC52118.1"/>
    </source>
</evidence>
<evidence type="ECO:0000256" key="1">
    <source>
        <dbReference type="ARBA" id="ARBA00006534"/>
    </source>
</evidence>
<dbReference type="Proteomes" id="UP000291144">
    <property type="component" value="Unassembled WGS sequence"/>
</dbReference>
<dbReference type="Gene3D" id="3.40.50.880">
    <property type="match status" value="1"/>
</dbReference>
<keyword evidence="4" id="KW-0720">Serine protease</keyword>
<keyword evidence="6" id="KW-1185">Reference proteome</keyword>